<dbReference type="Pfam" id="PF00439">
    <property type="entry name" value="Bromodomain"/>
    <property type="match status" value="6"/>
</dbReference>
<evidence type="ECO:0000256" key="4">
    <source>
        <dbReference type="ARBA" id="ARBA00023015"/>
    </source>
</evidence>
<reference evidence="9" key="2">
    <citation type="submission" date="2022-06" db="UniProtKB">
        <authorList>
            <consortium name="EnsemblMetazoa"/>
        </authorList>
    </citation>
    <scope>IDENTIFICATION</scope>
    <source>
        <strain evidence="9">PS312</strain>
    </source>
</reference>
<dbReference type="SUPFAM" id="SSF47370">
    <property type="entry name" value="Bromodomain"/>
    <property type="match status" value="6"/>
</dbReference>
<keyword evidence="2" id="KW-0677">Repeat</keyword>
<organism evidence="9 10">
    <name type="scientific">Pristionchus pacificus</name>
    <name type="common">Parasitic nematode worm</name>
    <dbReference type="NCBI Taxonomy" id="54126"/>
    <lineage>
        <taxon>Eukaryota</taxon>
        <taxon>Metazoa</taxon>
        <taxon>Ecdysozoa</taxon>
        <taxon>Nematoda</taxon>
        <taxon>Chromadorea</taxon>
        <taxon>Rhabditida</taxon>
        <taxon>Rhabditina</taxon>
        <taxon>Diplogasteromorpha</taxon>
        <taxon>Diplogasteroidea</taxon>
        <taxon>Neodiplogasteridae</taxon>
        <taxon>Pristionchus</taxon>
    </lineage>
</organism>
<keyword evidence="4" id="KW-0805">Transcription regulation</keyword>
<dbReference type="InterPro" id="IPR018359">
    <property type="entry name" value="Bromodomain_CS"/>
</dbReference>
<dbReference type="SMART" id="SM00439">
    <property type="entry name" value="BAH"/>
    <property type="match status" value="2"/>
</dbReference>
<dbReference type="InterPro" id="IPR036427">
    <property type="entry name" value="Bromodomain-like_sf"/>
</dbReference>
<keyword evidence="6" id="KW-0804">Transcription</keyword>
<dbReference type="SUPFAM" id="SSF47095">
    <property type="entry name" value="HMG-box"/>
    <property type="match status" value="1"/>
</dbReference>
<dbReference type="InterPro" id="IPR009071">
    <property type="entry name" value="HMG_box_dom"/>
</dbReference>
<dbReference type="GO" id="GO:0016514">
    <property type="term" value="C:SWI/SNF complex"/>
    <property type="evidence" value="ECO:0000318"/>
    <property type="project" value="GO_Central"/>
</dbReference>
<keyword evidence="3" id="KW-0156">Chromatin regulator</keyword>
<accession>A0A2A6BNB9</accession>
<evidence type="ECO:0000256" key="7">
    <source>
        <dbReference type="ARBA" id="ARBA00023242"/>
    </source>
</evidence>
<dbReference type="InterPro" id="IPR013087">
    <property type="entry name" value="Znf_C2H2_type"/>
</dbReference>
<evidence type="ECO:0000313" key="9">
    <source>
        <dbReference type="EnsemblMetazoa" id="PPA10642.1"/>
    </source>
</evidence>
<feature type="region of interest" description="Disordered" evidence="8">
    <location>
        <begin position="317"/>
        <end position="336"/>
    </location>
</feature>
<dbReference type="PROSITE" id="PS00028">
    <property type="entry name" value="ZINC_FINGER_C2H2_1"/>
    <property type="match status" value="1"/>
</dbReference>
<dbReference type="Gene3D" id="1.10.30.10">
    <property type="entry name" value="High mobility group box domain"/>
    <property type="match status" value="1"/>
</dbReference>
<keyword evidence="10" id="KW-1185">Reference proteome</keyword>
<dbReference type="PANTHER" id="PTHR16062">
    <property type="entry name" value="SWI/SNF-RELATED"/>
    <property type="match status" value="1"/>
</dbReference>
<feature type="compositionally biased region" description="Acidic residues" evidence="8">
    <location>
        <begin position="318"/>
        <end position="334"/>
    </location>
</feature>
<feature type="region of interest" description="Disordered" evidence="8">
    <location>
        <begin position="1"/>
        <end position="35"/>
    </location>
</feature>
<reference evidence="10" key="1">
    <citation type="journal article" date="2008" name="Nat. Genet.">
        <title>The Pristionchus pacificus genome provides a unique perspective on nematode lifestyle and parasitism.</title>
        <authorList>
            <person name="Dieterich C."/>
            <person name="Clifton S.W."/>
            <person name="Schuster L.N."/>
            <person name="Chinwalla A."/>
            <person name="Delehaunty K."/>
            <person name="Dinkelacker I."/>
            <person name="Fulton L."/>
            <person name="Fulton R."/>
            <person name="Godfrey J."/>
            <person name="Minx P."/>
            <person name="Mitreva M."/>
            <person name="Roeseler W."/>
            <person name="Tian H."/>
            <person name="Witte H."/>
            <person name="Yang S.P."/>
            <person name="Wilson R.K."/>
            <person name="Sommer R.J."/>
        </authorList>
    </citation>
    <scope>NUCLEOTIDE SEQUENCE [LARGE SCALE GENOMIC DNA]</scope>
    <source>
        <strain evidence="10">PS312</strain>
    </source>
</reference>
<dbReference type="Gene3D" id="1.20.920.10">
    <property type="entry name" value="Bromodomain-like"/>
    <property type="match status" value="6"/>
</dbReference>
<evidence type="ECO:0000256" key="2">
    <source>
        <dbReference type="ARBA" id="ARBA00022737"/>
    </source>
</evidence>
<feature type="compositionally biased region" description="Low complexity" evidence="8">
    <location>
        <begin position="1803"/>
        <end position="1836"/>
    </location>
</feature>
<dbReference type="SMART" id="SM00398">
    <property type="entry name" value="HMG"/>
    <property type="match status" value="1"/>
</dbReference>
<keyword evidence="5" id="KW-0103">Bromodomain</keyword>
<name>A0A2A6BNB9_PRIPA</name>
<dbReference type="GO" id="GO:0008406">
    <property type="term" value="P:gonad development"/>
    <property type="evidence" value="ECO:0007669"/>
    <property type="project" value="EnsemblMetazoa"/>
</dbReference>
<dbReference type="GO" id="GO:0016586">
    <property type="term" value="C:RSC-type complex"/>
    <property type="evidence" value="ECO:0000318"/>
    <property type="project" value="GO_Central"/>
</dbReference>
<dbReference type="EnsemblMetazoa" id="PPA10642.1">
    <property type="protein sequence ID" value="PPA10642.1"/>
    <property type="gene ID" value="WBGene00100196"/>
</dbReference>
<feature type="region of interest" description="Disordered" evidence="8">
    <location>
        <begin position="492"/>
        <end position="511"/>
    </location>
</feature>
<feature type="region of interest" description="Disordered" evidence="8">
    <location>
        <begin position="158"/>
        <end position="180"/>
    </location>
</feature>
<dbReference type="Proteomes" id="UP000005239">
    <property type="component" value="Unassembled WGS sequence"/>
</dbReference>
<keyword evidence="7" id="KW-0539">Nucleus</keyword>
<sequence length="1967" mass="221622">MSTKRRRVSDSPTVEAKTPASNKRRRGANNNQDRTVEQLRQCQDLLDFLKATKHEGKPLLEHFMRAPSRRTDPEYYKEVETPIDVTRIQQKLQKEDYSQMSQFFDDMTLLIDNALGYYKEDSEEHAHAVELERVYGEKKRLMEAGVDWKANGVKKELMDEETRSASPSVRSAGTRSSTTDTSIDEAVAEDILATIIEHADEHKRTISPPFRLLQSPEEFPLYYEKISMPIDLKTIAEKTRAGCYTNMAALEADIKLLVSNAKVFNEPGSTIHTDADTILKVFLKKKNDSGHHARAVSNKRREHCREVVDALIAQSSSEEVDEAYSEDSEEDEDLATSSEWGWQLYWAVRNEQAEGSDESLVSDPFVELPSKRYYPDYYDEIKCPMSLFMINKKLKMGKYGSLDELVKDFALVFGNAMEYNVEASDIFKAARALKELTLKKAKQLQPTFDTVRWAAFRPPTQDNAAAEVKVVSSTPAKTPKLKALKVKEEPLDEDMMSEGSETPPPMKKKMRRMKPISTGFTPLPECKPGRKSVDELMLRFRMKLLHFWNLVYDYKEDGVYWPAGAFVDLPDRKQWRDYYEVIEHPLSMSMIKEKIETNVYESSTNLIADFQLMFKNAKTYNEPGSDLHRDASRLEKMVVEAHAAIPDAPYDSPLILKEKMGWIKTKMPMYSSKSKQPMALGAADSPAPVRHFGLLPPVPPYSDGDDSNSGSSIRSPAPSSIGKAAGATPSTPASTYKPKIPIKERMEKLPEEGRKMYELLFALKNYADDAGRNVTAAFHKLPSKIELPSYYEVIKKPLDFARIQQKLTCQYYRSPADLIADFKLMFDNACKYNEPESLIYKDAITMQRVLLEKKKEFFSRSGDQPFSAQAEVKSLLMTMFVAVFNKRDEEEGRCHSDSFVDLTEMMRAKSIPEAEFPFSFEQIKRNIDKGRYRRLDRFQSDIFHLFSTARRVARSDSTLYEDATALQMEFIRVRDETCRALLHSDAYTVLAKDIAEAIEMEKKAKVAEEAEAEKKDDEKGRENAEPEMNGTSAKDEELNSVTVNEVLYSVGDYALVSPSEKEVKEPHLMRIEKMTKEEEGATLVTGRWFYRPHETYHLATKKFAANEVFLSNFRDTVTSDRLMTRAAIVQTKQWAKCTVKGYAPENVFVCEERYLGKQLHFKKIKIWPFPGDEDAFELEERTAPLVITRTPREVRKGVNGLREDDEASQSSQSSQESAEEDERCAGVSVLDVDRPEITVAGGGGPDADGRTHFQQMTDKAGRSFFLGNFVLVFNHLKPFCDVMRVDKLWRESDGAEFFSGGWFARPTDLYHDLSHLFLKNEVFAVVQSDQTHRLEEVQARCAVMPAKQFLKERPTEVPECDVFVCESRIMGHLDEATTSNGTASTSSSSPPPLASDCSLFVTGPVQERGVPPMSVATAQKCMKLKHYTLSRAVVEEELFMFRQPAPPMDKEPSPVLMKAAIEDLEMDQSAAAVAAMEADPTDSTEAKELVQWLSHQPKLNAKSKSGYILFSAEIRKRIMAENPDAGFGEVSKIVGVEWKKLTEEQKKQYEVRAEYIAAERAKQDAANLAAGKTVQGTAMAPGHVRVYVCKWANCDFQFDCAEGLAEHVILYHTSQIIVDSENQYVCMWLTCLRNRKEGKPFPSLPRLHRHIREKHVTNSFKSMAPNGRSRNYFKFVATENGAGGSQGGGQLVQFPFGMHPSQAPPGALLAGGAHGGQPGMHPSGAIAAPPPHMQHPHQQQPMMNGHGGHHGPPGGGHPGHPGEHGGPPHGTPVRMLNGVDPRYHQSPAGPMHGTPHGYGGPMQQTSHHPGHHPQQGLQHPQQAQHHPGMQQAQQHHTGAMQHQMSAPGPMADARTVITLNRNAAEPVFIPPPSSVHTRRVLHSETYLRYIESLSNARQRSVSQYDRSLRAHPRNTPTNPGRLPANWLRETRNGQPVKEEDVVRALWRLREELLQSTVAVERDYAGVL</sequence>
<dbReference type="InterPro" id="IPR001025">
    <property type="entry name" value="BAH_dom"/>
</dbReference>
<feature type="region of interest" description="Disordered" evidence="8">
    <location>
        <begin position="693"/>
        <end position="737"/>
    </location>
</feature>
<dbReference type="SMART" id="SM00297">
    <property type="entry name" value="BROMO"/>
    <property type="match status" value="6"/>
</dbReference>
<feature type="region of interest" description="Disordered" evidence="8">
    <location>
        <begin position="1007"/>
        <end position="1033"/>
    </location>
</feature>
<dbReference type="GO" id="GO:0003682">
    <property type="term" value="F:chromatin binding"/>
    <property type="evidence" value="ECO:0000318"/>
    <property type="project" value="GO_Central"/>
</dbReference>
<dbReference type="Gene3D" id="3.30.160.60">
    <property type="entry name" value="Classic Zinc Finger"/>
    <property type="match status" value="1"/>
</dbReference>
<feature type="compositionally biased region" description="Polar residues" evidence="8">
    <location>
        <begin position="164"/>
        <end position="180"/>
    </location>
</feature>
<feature type="region of interest" description="Disordered" evidence="8">
    <location>
        <begin position="1704"/>
        <end position="1847"/>
    </location>
</feature>
<dbReference type="InterPro" id="IPR043151">
    <property type="entry name" value="BAH_sf"/>
</dbReference>
<dbReference type="PROSITE" id="PS50014">
    <property type="entry name" value="BROMODOMAIN_2"/>
    <property type="match status" value="6"/>
</dbReference>
<protein>
    <submittedName>
        <fullName evidence="9">Pbrm-1</fullName>
    </submittedName>
</protein>
<feature type="region of interest" description="Disordered" evidence="8">
    <location>
        <begin position="1196"/>
        <end position="1225"/>
    </location>
</feature>
<evidence type="ECO:0000256" key="5">
    <source>
        <dbReference type="ARBA" id="ARBA00023117"/>
    </source>
</evidence>
<evidence type="ECO:0000313" key="10">
    <source>
        <dbReference type="Proteomes" id="UP000005239"/>
    </source>
</evidence>
<evidence type="ECO:0000256" key="3">
    <source>
        <dbReference type="ARBA" id="ARBA00022853"/>
    </source>
</evidence>
<dbReference type="CDD" id="cd04369">
    <property type="entry name" value="Bromodomain"/>
    <property type="match status" value="1"/>
</dbReference>
<evidence type="ECO:0000256" key="6">
    <source>
        <dbReference type="ARBA" id="ARBA00023163"/>
    </source>
</evidence>
<dbReference type="Pfam" id="PF01426">
    <property type="entry name" value="BAH"/>
    <property type="match status" value="2"/>
</dbReference>
<feature type="compositionally biased region" description="Gly residues" evidence="8">
    <location>
        <begin position="1750"/>
        <end position="1768"/>
    </location>
</feature>
<dbReference type="Gene3D" id="2.30.30.490">
    <property type="match status" value="2"/>
</dbReference>
<dbReference type="InterPro" id="IPR036910">
    <property type="entry name" value="HMG_box_dom_sf"/>
</dbReference>
<evidence type="ECO:0000256" key="1">
    <source>
        <dbReference type="ARBA" id="ARBA00004123"/>
    </source>
</evidence>
<dbReference type="OrthoDB" id="10009055at2759"/>
<dbReference type="PROSITE" id="PS51038">
    <property type="entry name" value="BAH"/>
    <property type="match status" value="2"/>
</dbReference>
<gene>
    <name evidence="9" type="primary">WBGene00100196</name>
</gene>
<dbReference type="InterPro" id="IPR037382">
    <property type="entry name" value="Rsc/polybromo"/>
</dbReference>
<dbReference type="PRINTS" id="PR00503">
    <property type="entry name" value="BROMODOMAIN"/>
</dbReference>
<dbReference type="GO" id="GO:0003677">
    <property type="term" value="F:DNA binding"/>
    <property type="evidence" value="ECO:0007669"/>
    <property type="project" value="UniProtKB-UniRule"/>
</dbReference>
<dbReference type="GO" id="GO:0006338">
    <property type="term" value="P:chromatin remodeling"/>
    <property type="evidence" value="ECO:0000318"/>
    <property type="project" value="GO_Central"/>
</dbReference>
<comment type="subcellular location">
    <subcellularLocation>
        <location evidence="1">Nucleus</location>
    </subcellularLocation>
</comment>
<accession>A0A8R1YGT5</accession>
<proteinExistence type="predicted"/>
<dbReference type="PANTHER" id="PTHR16062:SF19">
    <property type="entry name" value="PROTEIN POLYBROMO-1"/>
    <property type="match status" value="1"/>
</dbReference>
<dbReference type="GO" id="GO:0006368">
    <property type="term" value="P:transcription elongation by RNA polymerase II"/>
    <property type="evidence" value="ECO:0000318"/>
    <property type="project" value="GO_Central"/>
</dbReference>
<feature type="compositionally biased region" description="Low complexity" evidence="8">
    <location>
        <begin position="707"/>
        <end position="735"/>
    </location>
</feature>
<dbReference type="PROSITE" id="PS00633">
    <property type="entry name" value="BROMODOMAIN_1"/>
    <property type="match status" value="2"/>
</dbReference>
<feature type="compositionally biased region" description="Basic and acidic residues" evidence="8">
    <location>
        <begin position="1007"/>
        <end position="1024"/>
    </location>
</feature>
<dbReference type="InterPro" id="IPR001487">
    <property type="entry name" value="Bromodomain"/>
</dbReference>
<dbReference type="SMART" id="SM00355">
    <property type="entry name" value="ZnF_C2H2"/>
    <property type="match status" value="2"/>
</dbReference>
<dbReference type="Pfam" id="PF00505">
    <property type="entry name" value="HMG_box"/>
    <property type="match status" value="1"/>
</dbReference>
<evidence type="ECO:0000256" key="8">
    <source>
        <dbReference type="SAM" id="MobiDB-lite"/>
    </source>
</evidence>
<dbReference type="PROSITE" id="PS50118">
    <property type="entry name" value="HMG_BOX_2"/>
    <property type="match status" value="1"/>
</dbReference>